<evidence type="ECO:0000313" key="2">
    <source>
        <dbReference type="EMBL" id="SFN60780.1"/>
    </source>
</evidence>
<dbReference type="GO" id="GO:0016298">
    <property type="term" value="F:lipase activity"/>
    <property type="evidence" value="ECO:0007669"/>
    <property type="project" value="TreeGrafter"/>
</dbReference>
<dbReference type="PANTHER" id="PTHR32015:SF1">
    <property type="entry name" value="LIPASE"/>
    <property type="match status" value="1"/>
</dbReference>
<protein>
    <submittedName>
        <fullName evidence="2">Lipase (Class 2)</fullName>
    </submittedName>
</protein>
<dbReference type="Pfam" id="PF01674">
    <property type="entry name" value="Lipase_2"/>
    <property type="match status" value="1"/>
</dbReference>
<dbReference type="RefSeq" id="WP_092410362.1">
    <property type="nucleotide sequence ID" value="NZ_FOVF01000036.1"/>
</dbReference>
<dbReference type="AlphaFoldDB" id="A0A1I5AEH6"/>
<dbReference type="PANTHER" id="PTHR32015">
    <property type="entry name" value="FASTING INDUCED LIPASE"/>
    <property type="match status" value="1"/>
</dbReference>
<dbReference type="InterPro" id="IPR002918">
    <property type="entry name" value="Lipase_EstA/Esterase_EstB"/>
</dbReference>
<proteinExistence type="predicted"/>
<gene>
    <name evidence="2" type="ORF">SAMN05216289_13626</name>
</gene>
<keyword evidence="1" id="KW-0732">Signal</keyword>
<dbReference type="Proteomes" id="UP000198575">
    <property type="component" value="Unassembled WGS sequence"/>
</dbReference>
<accession>A0A1I5AEH6</accession>
<name>A0A1I5AEH6_9GAMM</name>
<organism evidence="2 3">
    <name type="scientific">Dokdonella immobilis</name>
    <dbReference type="NCBI Taxonomy" id="578942"/>
    <lineage>
        <taxon>Bacteria</taxon>
        <taxon>Pseudomonadati</taxon>
        <taxon>Pseudomonadota</taxon>
        <taxon>Gammaproteobacteria</taxon>
        <taxon>Lysobacterales</taxon>
        <taxon>Rhodanobacteraceae</taxon>
        <taxon>Dokdonella</taxon>
    </lineage>
</organism>
<dbReference type="OrthoDB" id="6033466at2"/>
<sequence>MSTRLRILALCLGVCAAGLVHAACRDNVVLVHGNTGSPGDFVNTTNTLLARGYSPAQIFRPGWGSSCAACNDHLGSEETPVENAMIDAIASSCTGRIDVIGHSMGATLAARVIDRLAMKNYVDSFVGIAGAFRGLRSCGTYPFNVWTSTCGAWGLSVNSPFLNGIDGQRFGSRETSIKSWYDEIVCSTGICTVGGVHSSQISGENATLTYAWGHYGLLWYTASKQADLIQ</sequence>
<feature type="chain" id="PRO_5011441955" evidence="1">
    <location>
        <begin position="23"/>
        <end position="230"/>
    </location>
</feature>
<feature type="signal peptide" evidence="1">
    <location>
        <begin position="1"/>
        <end position="22"/>
    </location>
</feature>
<evidence type="ECO:0000313" key="3">
    <source>
        <dbReference type="Proteomes" id="UP000198575"/>
    </source>
</evidence>
<dbReference type="GO" id="GO:0016042">
    <property type="term" value="P:lipid catabolic process"/>
    <property type="evidence" value="ECO:0007669"/>
    <property type="project" value="InterPro"/>
</dbReference>
<dbReference type="Gene3D" id="3.40.50.1820">
    <property type="entry name" value="alpha/beta hydrolase"/>
    <property type="match status" value="1"/>
</dbReference>
<dbReference type="SUPFAM" id="SSF53474">
    <property type="entry name" value="alpha/beta-Hydrolases"/>
    <property type="match status" value="1"/>
</dbReference>
<evidence type="ECO:0000256" key="1">
    <source>
        <dbReference type="SAM" id="SignalP"/>
    </source>
</evidence>
<reference evidence="2 3" key="1">
    <citation type="submission" date="2016-10" db="EMBL/GenBank/DDBJ databases">
        <authorList>
            <person name="de Groot N.N."/>
        </authorList>
    </citation>
    <scope>NUCLEOTIDE SEQUENCE [LARGE SCALE GENOMIC DNA]</scope>
    <source>
        <strain evidence="2 3">CGMCC 1.7659</strain>
    </source>
</reference>
<dbReference type="EMBL" id="FOVF01000036">
    <property type="protein sequence ID" value="SFN60780.1"/>
    <property type="molecule type" value="Genomic_DNA"/>
</dbReference>
<keyword evidence="3" id="KW-1185">Reference proteome</keyword>
<dbReference type="InterPro" id="IPR029058">
    <property type="entry name" value="AB_hydrolase_fold"/>
</dbReference>
<dbReference type="STRING" id="578942.SAMN05216289_13626"/>